<accession>A0AAN6UYG8</accession>
<evidence type="ECO:0000259" key="3">
    <source>
        <dbReference type="Pfam" id="PF25000"/>
    </source>
</evidence>
<dbReference type="InterPro" id="IPR027417">
    <property type="entry name" value="P-loop_NTPase"/>
</dbReference>
<dbReference type="RefSeq" id="XP_062634804.1">
    <property type="nucleotide sequence ID" value="XM_062781574.1"/>
</dbReference>
<dbReference type="GO" id="GO:0016787">
    <property type="term" value="F:hydrolase activity"/>
    <property type="evidence" value="ECO:0007669"/>
    <property type="project" value="UniProtKB-KW"/>
</dbReference>
<evidence type="ECO:0000256" key="1">
    <source>
        <dbReference type="SAM" id="MobiDB-lite"/>
    </source>
</evidence>
<feature type="compositionally biased region" description="Polar residues" evidence="1">
    <location>
        <begin position="228"/>
        <end position="239"/>
    </location>
</feature>
<dbReference type="PANTHER" id="PTHR35205">
    <property type="entry name" value="NB-ARC AND TPR DOMAIN PROTEIN"/>
    <property type="match status" value="1"/>
</dbReference>
<dbReference type="EMBL" id="MU853611">
    <property type="protein sequence ID" value="KAK4141433.1"/>
    <property type="molecule type" value="Genomic_DNA"/>
</dbReference>
<protein>
    <submittedName>
        <fullName evidence="4">P-loop containing nucleoside triphosphate hydrolase protein</fullName>
    </submittedName>
</protein>
<gene>
    <name evidence="4" type="ORF">C8A04DRAFT_30931</name>
</gene>
<comment type="caution">
    <text evidence="4">The sequence shown here is derived from an EMBL/GenBank/DDBJ whole genome shotgun (WGS) entry which is preliminary data.</text>
</comment>
<proteinExistence type="predicted"/>
<keyword evidence="4" id="KW-0378">Hydrolase</keyword>
<keyword evidence="2" id="KW-0732">Signal</keyword>
<organism evidence="4 5">
    <name type="scientific">Dichotomopilus funicola</name>
    <dbReference type="NCBI Taxonomy" id="1934379"/>
    <lineage>
        <taxon>Eukaryota</taxon>
        <taxon>Fungi</taxon>
        <taxon>Dikarya</taxon>
        <taxon>Ascomycota</taxon>
        <taxon>Pezizomycotina</taxon>
        <taxon>Sordariomycetes</taxon>
        <taxon>Sordariomycetidae</taxon>
        <taxon>Sordariales</taxon>
        <taxon>Chaetomiaceae</taxon>
        <taxon>Dichotomopilus</taxon>
    </lineage>
</organism>
<feature type="domain" description="DUF7779" evidence="3">
    <location>
        <begin position="505"/>
        <end position="600"/>
    </location>
</feature>
<feature type="region of interest" description="Disordered" evidence="1">
    <location>
        <begin position="222"/>
        <end position="255"/>
    </location>
</feature>
<evidence type="ECO:0000313" key="5">
    <source>
        <dbReference type="Proteomes" id="UP001302676"/>
    </source>
</evidence>
<feature type="chain" id="PRO_5042894255" evidence="2">
    <location>
        <begin position="23"/>
        <end position="723"/>
    </location>
</feature>
<dbReference type="InterPro" id="IPR056681">
    <property type="entry name" value="DUF7779"/>
</dbReference>
<keyword evidence="5" id="KW-1185">Reference proteome</keyword>
<dbReference type="GeneID" id="87818187"/>
<dbReference type="Gene3D" id="3.40.50.300">
    <property type="entry name" value="P-loop containing nucleotide triphosphate hydrolases"/>
    <property type="match status" value="1"/>
</dbReference>
<dbReference type="Proteomes" id="UP001302676">
    <property type="component" value="Unassembled WGS sequence"/>
</dbReference>
<evidence type="ECO:0000256" key="2">
    <source>
        <dbReference type="SAM" id="SignalP"/>
    </source>
</evidence>
<reference evidence="4" key="2">
    <citation type="submission" date="2023-05" db="EMBL/GenBank/DDBJ databases">
        <authorList>
            <consortium name="Lawrence Berkeley National Laboratory"/>
            <person name="Steindorff A."/>
            <person name="Hensen N."/>
            <person name="Bonometti L."/>
            <person name="Westerberg I."/>
            <person name="Brannstrom I.O."/>
            <person name="Guillou S."/>
            <person name="Cros-Aarteil S."/>
            <person name="Calhoun S."/>
            <person name="Haridas S."/>
            <person name="Kuo A."/>
            <person name="Mondo S."/>
            <person name="Pangilinan J."/>
            <person name="Riley R."/>
            <person name="Labutti K."/>
            <person name="Andreopoulos B."/>
            <person name="Lipzen A."/>
            <person name="Chen C."/>
            <person name="Yanf M."/>
            <person name="Daum C."/>
            <person name="Ng V."/>
            <person name="Clum A."/>
            <person name="Ohm R."/>
            <person name="Martin F."/>
            <person name="Silar P."/>
            <person name="Natvig D."/>
            <person name="Lalanne C."/>
            <person name="Gautier V."/>
            <person name="Ament-Velasquez S.L."/>
            <person name="Kruys A."/>
            <person name="Hutchinson M.I."/>
            <person name="Powell A.J."/>
            <person name="Barry K."/>
            <person name="Miller A.N."/>
            <person name="Grigoriev I.V."/>
            <person name="Debuchy R."/>
            <person name="Gladieux P."/>
            <person name="Thoren M.H."/>
            <person name="Johannesson H."/>
        </authorList>
    </citation>
    <scope>NUCLEOTIDE SEQUENCE</scope>
    <source>
        <strain evidence="4">CBS 141.50</strain>
    </source>
</reference>
<dbReference type="PANTHER" id="PTHR35205:SF1">
    <property type="entry name" value="ZU5 DOMAIN-CONTAINING PROTEIN"/>
    <property type="match status" value="1"/>
</dbReference>
<dbReference type="Pfam" id="PF25000">
    <property type="entry name" value="DUF7779"/>
    <property type="match status" value="1"/>
</dbReference>
<dbReference type="AlphaFoldDB" id="A0AAN6UYG8"/>
<feature type="signal peptide" evidence="2">
    <location>
        <begin position="1"/>
        <end position="22"/>
    </location>
</feature>
<sequence>MDPVSALSVAGVALQLAGLCVSVPQSLANLKGKYDEASKTISNIKRFCATIELAARHIQEWLETTIASSGRPVPWLDTMMAAFQDYTQVVQDLKDDIDKIIGPTVVDEKKLGRRKRLRFVWNQDLMGQHLQQLHYLSSALHLLLDATRLQFDPAENPVHWSRLSRDYAESIASVRHSVASLRDAELVDSSDTEHFAFSEILKSSKVYQRAASYSMLRDTTVHHEASGPSCSPPSDTIPGTSPPPSRTSTRANFRPPQNPLFFGRQEILDVIYETLLRREHANISTCTLHGPCAIGKTQIANEYGYRHSESGQSAVYHIIWHINAESPASIAMSYSSIVSGLGLTSSSEPALHMDIILECLRHMDQPWLLVFDNFDPEMGSLHRFLPESTRGHGSVLVTSRKPAPDPGTASIEVSAFTLSEATQFLLQRLDRLDASPAQEEVELASAAADALGCLPLALDVAATCVRKNALPLSVFLEEIKTTEWELHSRSTYSWSLNEAFYSTVAGLSAEGTAALQLLAFLYPDGLDEDVLLRVLQGGERTGETHDTPRTTAPILEELVSSTLVRLRTIDDDTETGSKPKRSLSIHRITQSYVRSKLDRSAAETAFQRAALLVRTYVPDTGGIRGSSKEDLSELGWVLDSAEHVAMCYTALADMLTSTMEWVALLLDCAGCRVRTGHWQEAKKMVAVAANALPKLCGDGSSGAGGDVEKRLETMQCFLDEWGF</sequence>
<dbReference type="SUPFAM" id="SSF52540">
    <property type="entry name" value="P-loop containing nucleoside triphosphate hydrolases"/>
    <property type="match status" value="1"/>
</dbReference>
<evidence type="ECO:0000313" key="4">
    <source>
        <dbReference type="EMBL" id="KAK4141433.1"/>
    </source>
</evidence>
<name>A0AAN6UYG8_9PEZI</name>
<reference evidence="4" key="1">
    <citation type="journal article" date="2023" name="Mol. Phylogenet. Evol.">
        <title>Genome-scale phylogeny and comparative genomics of the fungal order Sordariales.</title>
        <authorList>
            <person name="Hensen N."/>
            <person name="Bonometti L."/>
            <person name="Westerberg I."/>
            <person name="Brannstrom I.O."/>
            <person name="Guillou S."/>
            <person name="Cros-Aarteil S."/>
            <person name="Calhoun S."/>
            <person name="Haridas S."/>
            <person name="Kuo A."/>
            <person name="Mondo S."/>
            <person name="Pangilinan J."/>
            <person name="Riley R."/>
            <person name="LaButti K."/>
            <person name="Andreopoulos B."/>
            <person name="Lipzen A."/>
            <person name="Chen C."/>
            <person name="Yan M."/>
            <person name="Daum C."/>
            <person name="Ng V."/>
            <person name="Clum A."/>
            <person name="Steindorff A."/>
            <person name="Ohm R.A."/>
            <person name="Martin F."/>
            <person name="Silar P."/>
            <person name="Natvig D.O."/>
            <person name="Lalanne C."/>
            <person name="Gautier V."/>
            <person name="Ament-Velasquez S.L."/>
            <person name="Kruys A."/>
            <person name="Hutchinson M.I."/>
            <person name="Powell A.J."/>
            <person name="Barry K."/>
            <person name="Miller A.N."/>
            <person name="Grigoriev I.V."/>
            <person name="Debuchy R."/>
            <person name="Gladieux P."/>
            <person name="Hiltunen Thoren M."/>
            <person name="Johannesson H."/>
        </authorList>
    </citation>
    <scope>NUCLEOTIDE SEQUENCE</scope>
    <source>
        <strain evidence="4">CBS 141.50</strain>
    </source>
</reference>